<keyword evidence="1" id="KW-0812">Transmembrane</keyword>
<evidence type="ECO:0000259" key="2">
    <source>
        <dbReference type="Pfam" id="PF13400"/>
    </source>
</evidence>
<evidence type="ECO:0000313" key="4">
    <source>
        <dbReference type="Proteomes" id="UP000288246"/>
    </source>
</evidence>
<gene>
    <name evidence="3" type="ORF">CTKZ_16490</name>
</gene>
<dbReference type="AlphaFoldDB" id="A0A401UZH5"/>
<keyword evidence="1" id="KW-0472">Membrane</keyword>
<feature type="domain" description="Putative Flp pilus-assembly TadG-like N-terminal" evidence="2">
    <location>
        <begin position="16"/>
        <end position="62"/>
    </location>
</feature>
<dbReference type="InterPro" id="IPR028087">
    <property type="entry name" value="Tad_N"/>
</dbReference>
<dbReference type="RefSeq" id="WP_160142859.1">
    <property type="nucleotide sequence ID" value="NZ_BHYL01000119.1"/>
</dbReference>
<dbReference type="EMBL" id="BHYL01000119">
    <property type="protein sequence ID" value="GCD20087.1"/>
    <property type="molecule type" value="Genomic_DNA"/>
</dbReference>
<accession>A0A401UZH5</accession>
<feature type="transmembrane region" description="Helical" evidence="1">
    <location>
        <begin position="20"/>
        <end position="37"/>
    </location>
</feature>
<keyword evidence="1" id="KW-1133">Transmembrane helix</keyword>
<proteinExistence type="predicted"/>
<name>A0A401UZH5_9CELL</name>
<protein>
    <recommendedName>
        <fullName evidence="2">Putative Flp pilus-assembly TadG-like N-terminal domain-containing protein</fullName>
    </recommendedName>
</protein>
<organism evidence="3 4">
    <name type="scientific">Cellulomonas algicola</name>
    <dbReference type="NCBI Taxonomy" id="2071633"/>
    <lineage>
        <taxon>Bacteria</taxon>
        <taxon>Bacillati</taxon>
        <taxon>Actinomycetota</taxon>
        <taxon>Actinomycetes</taxon>
        <taxon>Micrococcales</taxon>
        <taxon>Cellulomonadaceae</taxon>
        <taxon>Cellulomonas</taxon>
    </lineage>
</organism>
<evidence type="ECO:0000313" key="3">
    <source>
        <dbReference type="EMBL" id="GCD20087.1"/>
    </source>
</evidence>
<sequence>MTVRDRHPLRLRSDEGSASVFVIGIVLVLFAVVGLVADGGRAVNARVAIVDDAEQAARAAANQLDVAHLRATGEARIDPGAARDAAVDFLSVRGYAPGRMTVTAADDQVTVEVEDVVPTVLLQLAGVDTFTVEGSATARAAVGIVTEIGGAP</sequence>
<keyword evidence="4" id="KW-1185">Reference proteome</keyword>
<evidence type="ECO:0000256" key="1">
    <source>
        <dbReference type="SAM" id="Phobius"/>
    </source>
</evidence>
<dbReference type="Proteomes" id="UP000288246">
    <property type="component" value="Unassembled WGS sequence"/>
</dbReference>
<dbReference type="Pfam" id="PF13400">
    <property type="entry name" value="Tad"/>
    <property type="match status" value="1"/>
</dbReference>
<dbReference type="OrthoDB" id="3823775at2"/>
<comment type="caution">
    <text evidence="3">The sequence shown here is derived from an EMBL/GenBank/DDBJ whole genome shotgun (WGS) entry which is preliminary data.</text>
</comment>
<reference evidence="3 4" key="1">
    <citation type="submission" date="2018-11" db="EMBL/GenBank/DDBJ databases">
        <title>Draft genome sequence of Cellulomonas takizawaensis strain TKZ-21.</title>
        <authorList>
            <person name="Yamamura H."/>
            <person name="Hayashi T."/>
            <person name="Hamada M."/>
            <person name="Serisawa Y."/>
            <person name="Matsuyama K."/>
            <person name="Nakagawa Y."/>
            <person name="Otoguro M."/>
            <person name="Yanagida F."/>
            <person name="Hayakawa M."/>
        </authorList>
    </citation>
    <scope>NUCLEOTIDE SEQUENCE [LARGE SCALE GENOMIC DNA]</scope>
    <source>
        <strain evidence="3 4">TKZ-21</strain>
    </source>
</reference>